<dbReference type="InterPro" id="IPR006164">
    <property type="entry name" value="DNA_bd_Ku70/Ku80"/>
</dbReference>
<comment type="function">
    <text evidence="2">With LigD forms a non-homologous end joining (NHEJ) DNA repair enzyme, which repairs dsDNA breaks with reduced fidelity. Binds linear dsDNA with 5'- and 3'- overhangs but not closed circular dsDNA nor ssDNA. Recruits and stimulates the ligase activity of LigD.</text>
</comment>
<dbReference type="Proteomes" id="UP000435648">
    <property type="component" value="Chromosome"/>
</dbReference>
<dbReference type="AlphaFoldDB" id="A0A857C6T0"/>
<dbReference type="OrthoDB" id="9780854at2"/>
<dbReference type="GO" id="GO:0006310">
    <property type="term" value="P:DNA recombination"/>
    <property type="evidence" value="ECO:0007669"/>
    <property type="project" value="UniProtKB-KW"/>
</dbReference>
<feature type="region of interest" description="Disordered" evidence="3">
    <location>
        <begin position="255"/>
        <end position="282"/>
    </location>
</feature>
<dbReference type="PANTHER" id="PTHR41251:SF1">
    <property type="entry name" value="NON-HOMOLOGOUS END JOINING PROTEIN KU"/>
    <property type="match status" value="1"/>
</dbReference>
<evidence type="ECO:0000313" key="6">
    <source>
        <dbReference type="Proteomes" id="UP000435648"/>
    </source>
</evidence>
<dbReference type="HAMAP" id="MF_01875">
    <property type="entry name" value="Prokaryotic_Ku"/>
    <property type="match status" value="1"/>
</dbReference>
<reference evidence="5 6" key="1">
    <citation type="submission" date="2019-12" db="EMBL/GenBank/DDBJ databases">
        <title>The genome of Stappia indica PHM037.</title>
        <authorList>
            <person name="Kacar D."/>
            <person name="Galan B."/>
            <person name="Canedo L."/>
            <person name="Rodriguez P."/>
            <person name="de la Calle F."/>
            <person name="Garcia J.L."/>
        </authorList>
    </citation>
    <scope>NUCLEOTIDE SEQUENCE [LARGE SCALE GENOMIC DNA]</scope>
    <source>
        <strain evidence="5 6">PHM037</strain>
    </source>
</reference>
<dbReference type="Pfam" id="PF02735">
    <property type="entry name" value="Ku"/>
    <property type="match status" value="1"/>
</dbReference>
<accession>A0A857C6T0</accession>
<evidence type="ECO:0000256" key="2">
    <source>
        <dbReference type="HAMAP-Rule" id="MF_01875"/>
    </source>
</evidence>
<dbReference type="PANTHER" id="PTHR41251">
    <property type="entry name" value="NON-HOMOLOGOUS END JOINING PROTEIN KU"/>
    <property type="match status" value="1"/>
</dbReference>
<dbReference type="InterPro" id="IPR016194">
    <property type="entry name" value="SPOC-like_C_dom_sf"/>
</dbReference>
<dbReference type="RefSeq" id="WP_158193597.1">
    <property type="nucleotide sequence ID" value="NZ_CP046908.1"/>
</dbReference>
<dbReference type="CDD" id="cd00789">
    <property type="entry name" value="KU_like"/>
    <property type="match status" value="1"/>
</dbReference>
<dbReference type="SMART" id="SM00559">
    <property type="entry name" value="Ku78"/>
    <property type="match status" value="1"/>
</dbReference>
<dbReference type="EMBL" id="CP046908">
    <property type="protein sequence ID" value="QGZ34631.1"/>
    <property type="molecule type" value="Genomic_DNA"/>
</dbReference>
<dbReference type="Gene3D" id="2.40.290.10">
    <property type="match status" value="1"/>
</dbReference>
<evidence type="ECO:0000259" key="4">
    <source>
        <dbReference type="SMART" id="SM00559"/>
    </source>
</evidence>
<keyword evidence="2" id="KW-0233">DNA recombination</keyword>
<feature type="domain" description="Ku" evidence="4">
    <location>
        <begin position="55"/>
        <end position="185"/>
    </location>
</feature>
<dbReference type="GO" id="GO:0006303">
    <property type="term" value="P:double-strand break repair via nonhomologous end joining"/>
    <property type="evidence" value="ECO:0007669"/>
    <property type="project" value="UniProtKB-UniRule"/>
</dbReference>
<dbReference type="InterPro" id="IPR009187">
    <property type="entry name" value="Prok_Ku"/>
</dbReference>
<dbReference type="SUPFAM" id="SSF100939">
    <property type="entry name" value="SPOC domain-like"/>
    <property type="match status" value="1"/>
</dbReference>
<comment type="similarity">
    <text evidence="2">Belongs to the prokaryotic Ku family.</text>
</comment>
<proteinExistence type="inferred from homology"/>
<dbReference type="KEGG" id="siw:GH266_08970"/>
<evidence type="ECO:0000256" key="3">
    <source>
        <dbReference type="SAM" id="MobiDB-lite"/>
    </source>
</evidence>
<comment type="subunit">
    <text evidence="2">Homodimer. Interacts with LigD.</text>
</comment>
<dbReference type="PIRSF" id="PIRSF006493">
    <property type="entry name" value="Prok_Ku"/>
    <property type="match status" value="1"/>
</dbReference>
<keyword evidence="2" id="KW-0227">DNA damage</keyword>
<gene>
    <name evidence="2" type="primary">ku</name>
    <name evidence="5" type="ORF">GH266_08970</name>
</gene>
<dbReference type="NCBIfam" id="TIGR02772">
    <property type="entry name" value="Ku_bact"/>
    <property type="match status" value="1"/>
</dbReference>
<dbReference type="GO" id="GO:0003690">
    <property type="term" value="F:double-stranded DNA binding"/>
    <property type="evidence" value="ECO:0007669"/>
    <property type="project" value="UniProtKB-UniRule"/>
</dbReference>
<sequence>MTARAIWKGHLSVGELSCGIALYSAATTSERISFHYVNRRSGNRLRREFVDEATGKPVERDDQVKGYETAKDAYVVLEPDDIADAVPKGDKTLEICEFIACDDVDTVYFDKPYFLKPADEADEEAFALIREGMRAKKVAALARAVLFRRVRSMLIRPRGCGLLGHTLHFDYEVRAAGEAFNDIADIAITGEMRSLAKHIIETKTGSFDPSAFDDRYDAALAELVKAKAEGREIPKPKAQDEAKVVDLMEALRESAAAADKQKKTGRKKPGEKRAAPQGRKAG</sequence>
<name>A0A857C6T0_9HYPH</name>
<organism evidence="5 6">
    <name type="scientific">Stappia indica</name>
    <dbReference type="NCBI Taxonomy" id="538381"/>
    <lineage>
        <taxon>Bacteria</taxon>
        <taxon>Pseudomonadati</taxon>
        <taxon>Pseudomonadota</taxon>
        <taxon>Alphaproteobacteria</taxon>
        <taxon>Hyphomicrobiales</taxon>
        <taxon>Stappiaceae</taxon>
        <taxon>Stappia</taxon>
    </lineage>
</organism>
<protein>
    <recommendedName>
        <fullName evidence="2">Non-homologous end joining protein Ku</fullName>
    </recommendedName>
</protein>
<evidence type="ECO:0000256" key="1">
    <source>
        <dbReference type="ARBA" id="ARBA00023125"/>
    </source>
</evidence>
<keyword evidence="2" id="KW-0234">DNA repair</keyword>
<keyword evidence="1 2" id="KW-0238">DNA-binding</keyword>
<evidence type="ECO:0000313" key="5">
    <source>
        <dbReference type="EMBL" id="QGZ34631.1"/>
    </source>
</evidence>